<reference evidence="1 2" key="1">
    <citation type="journal article" date="2019" name="Fungal Biol. Biotechnol.">
        <title>Draft genome sequence of fastidious pathogen Ceratobasidium theobromae, which causes vascular-streak dieback in Theobroma cacao.</title>
        <authorList>
            <person name="Ali S.S."/>
            <person name="Asman A."/>
            <person name="Shao J."/>
            <person name="Firmansyah A.P."/>
            <person name="Susilo A.W."/>
            <person name="Rosmana A."/>
            <person name="McMahon P."/>
            <person name="Junaid M."/>
            <person name="Guest D."/>
            <person name="Kheng T.Y."/>
            <person name="Meinhardt L.W."/>
            <person name="Bailey B.A."/>
        </authorList>
    </citation>
    <scope>NUCLEOTIDE SEQUENCE [LARGE SCALE GENOMIC DNA]</scope>
    <source>
        <strain evidence="1 2">CT2</strain>
    </source>
</reference>
<organism evidence="1 2">
    <name type="scientific">Ceratobasidium theobromae</name>
    <dbReference type="NCBI Taxonomy" id="1582974"/>
    <lineage>
        <taxon>Eukaryota</taxon>
        <taxon>Fungi</taxon>
        <taxon>Dikarya</taxon>
        <taxon>Basidiomycota</taxon>
        <taxon>Agaricomycotina</taxon>
        <taxon>Agaricomycetes</taxon>
        <taxon>Cantharellales</taxon>
        <taxon>Ceratobasidiaceae</taxon>
        <taxon>Ceratobasidium</taxon>
    </lineage>
</organism>
<name>A0A5N5QGF0_9AGAM</name>
<sequence length="202" mass="23449">MSTSTSGFNTYGGQYSHTGLYQMIIENFADPNWTQIDIPGVCSLTCYLRKFVDEHINKAHLALIDRICQIILRVSEHEQEIHDLCRTRDQDEGPLMPIHPENPKFIHQGYAKAIGCFTCTQYIYSDEYKLLDEYTIKICHDLLNYITETIDTLRGMEHTVEMASLRRKCREKREAAVAAWNANYKAHNVSTEGFETLERSRY</sequence>
<gene>
    <name evidence="1" type="ORF">CTheo_6025</name>
</gene>
<dbReference type="AlphaFoldDB" id="A0A5N5QGF0"/>
<protein>
    <submittedName>
        <fullName evidence="1">Uncharacterized protein</fullName>
    </submittedName>
</protein>
<evidence type="ECO:0000313" key="2">
    <source>
        <dbReference type="Proteomes" id="UP000383932"/>
    </source>
</evidence>
<accession>A0A5N5QGF0</accession>
<evidence type="ECO:0000313" key="1">
    <source>
        <dbReference type="EMBL" id="KAB5590526.1"/>
    </source>
</evidence>
<comment type="caution">
    <text evidence="1">The sequence shown here is derived from an EMBL/GenBank/DDBJ whole genome shotgun (WGS) entry which is preliminary data.</text>
</comment>
<dbReference type="Proteomes" id="UP000383932">
    <property type="component" value="Unassembled WGS sequence"/>
</dbReference>
<keyword evidence="2" id="KW-1185">Reference proteome</keyword>
<proteinExistence type="predicted"/>
<dbReference type="EMBL" id="SSOP01000163">
    <property type="protein sequence ID" value="KAB5590526.1"/>
    <property type="molecule type" value="Genomic_DNA"/>
</dbReference>